<keyword evidence="2" id="KW-1133">Transmembrane helix</keyword>
<evidence type="ECO:0000313" key="5">
    <source>
        <dbReference type="Proteomes" id="UP000236621"/>
    </source>
</evidence>
<feature type="region of interest" description="Disordered" evidence="1">
    <location>
        <begin position="1"/>
        <end position="42"/>
    </location>
</feature>
<dbReference type="OrthoDB" id="5398270at2759"/>
<evidence type="ECO:0000259" key="3">
    <source>
        <dbReference type="Pfam" id="PF18142"/>
    </source>
</evidence>
<dbReference type="EMBL" id="NRSZ01000334">
    <property type="protein sequence ID" value="PNY27860.1"/>
    <property type="molecule type" value="Genomic_DNA"/>
</dbReference>
<dbReference type="Proteomes" id="UP000236621">
    <property type="component" value="Unassembled WGS sequence"/>
</dbReference>
<name>A0A2K3QK21_9HYPO</name>
<protein>
    <recommendedName>
        <fullName evidence="3">SMODS and SLOG-associating 2TM effector domain-containing protein</fullName>
    </recommendedName>
</protein>
<keyword evidence="5" id="KW-1185">Reference proteome</keyword>
<dbReference type="PANTHER" id="PTHR38793:SF1">
    <property type="entry name" value="SMODS AND SLOG-ASSOCIATING 2TM EFFECTOR DOMAIN-CONTAINING PROTEIN"/>
    <property type="match status" value="1"/>
</dbReference>
<accession>A0A2K3QK21</accession>
<gene>
    <name evidence="4" type="ORF">TCAP_02210</name>
</gene>
<dbReference type="NCBIfam" id="NF033635">
    <property type="entry name" value="SLATT_fungal"/>
    <property type="match status" value="1"/>
</dbReference>
<reference evidence="4 5" key="1">
    <citation type="submission" date="2017-08" db="EMBL/GenBank/DDBJ databases">
        <title>Harnessing the power of phylogenomics to disentangle the directionality and signatures of interkingdom host jumping in the parasitic fungal genus Tolypocladium.</title>
        <authorList>
            <person name="Quandt C.A."/>
            <person name="Patterson W."/>
            <person name="Spatafora J.W."/>
        </authorList>
    </citation>
    <scope>NUCLEOTIDE SEQUENCE [LARGE SCALE GENOMIC DNA]</scope>
    <source>
        <strain evidence="4 5">CBS 113982</strain>
    </source>
</reference>
<feature type="transmembrane region" description="Helical" evidence="2">
    <location>
        <begin position="144"/>
        <end position="163"/>
    </location>
</feature>
<dbReference type="InterPro" id="IPR041622">
    <property type="entry name" value="SLATT_fungi"/>
</dbReference>
<feature type="domain" description="SMODS and SLOG-associating 2TM effector" evidence="3">
    <location>
        <begin position="100"/>
        <end position="218"/>
    </location>
</feature>
<evidence type="ECO:0000256" key="1">
    <source>
        <dbReference type="SAM" id="MobiDB-lite"/>
    </source>
</evidence>
<evidence type="ECO:0000256" key="2">
    <source>
        <dbReference type="SAM" id="Phobius"/>
    </source>
</evidence>
<proteinExistence type="predicted"/>
<comment type="caution">
    <text evidence="4">The sequence shown here is derived from an EMBL/GenBank/DDBJ whole genome shotgun (WGS) entry which is preliminary data.</text>
</comment>
<feature type="transmembrane region" description="Helical" evidence="2">
    <location>
        <begin position="107"/>
        <end position="132"/>
    </location>
</feature>
<keyword evidence="2" id="KW-0812">Transmembrane</keyword>
<evidence type="ECO:0000313" key="4">
    <source>
        <dbReference type="EMBL" id="PNY27860.1"/>
    </source>
</evidence>
<organism evidence="4 5">
    <name type="scientific">Tolypocladium capitatum</name>
    <dbReference type="NCBI Taxonomy" id="45235"/>
    <lineage>
        <taxon>Eukaryota</taxon>
        <taxon>Fungi</taxon>
        <taxon>Dikarya</taxon>
        <taxon>Ascomycota</taxon>
        <taxon>Pezizomycotina</taxon>
        <taxon>Sordariomycetes</taxon>
        <taxon>Hypocreomycetidae</taxon>
        <taxon>Hypocreales</taxon>
        <taxon>Ophiocordycipitaceae</taxon>
        <taxon>Tolypocladium</taxon>
    </lineage>
</organism>
<dbReference type="PANTHER" id="PTHR38793">
    <property type="entry name" value="SLATT_FUNGAL DOMAIN-CONTAINING PROTEIN-RELATED"/>
    <property type="match status" value="1"/>
</dbReference>
<dbReference type="AlphaFoldDB" id="A0A2K3QK21"/>
<dbReference type="Pfam" id="PF18142">
    <property type="entry name" value="SLATT_fungal"/>
    <property type="match status" value="1"/>
</dbReference>
<keyword evidence="2" id="KW-0472">Membrane</keyword>
<sequence length="260" mass="28226">MSSRFRAGDIPMLPPIPLVDSSDGQSDQGLAKDNCPQDAGGYQAHREHHVPRHRFLSSAEWSTVANGIGGVSDGEGHRPVHPTSSWWPPSGMPTGLYRDVVSQRTKFYYMFHGISMICWTLMVLQLLIGATLTSLGARSMTDGTPITALGAANTVIAGFIALMHNSGLPDRYRHDMVQFEELEDHIKELLDCGIAPVDQTTDQMLAMCFDTFRQAKATVNANMPAAYKSRNALQAGKQATTIVVPALPQMGSKASVGDKK</sequence>